<evidence type="ECO:0000313" key="1">
    <source>
        <dbReference type="EMBL" id="CAF4946435.1"/>
    </source>
</evidence>
<organism evidence="1 2">
    <name type="scientific">Pieris macdunnoughi</name>
    <dbReference type="NCBI Taxonomy" id="345717"/>
    <lineage>
        <taxon>Eukaryota</taxon>
        <taxon>Metazoa</taxon>
        <taxon>Ecdysozoa</taxon>
        <taxon>Arthropoda</taxon>
        <taxon>Hexapoda</taxon>
        <taxon>Insecta</taxon>
        <taxon>Pterygota</taxon>
        <taxon>Neoptera</taxon>
        <taxon>Endopterygota</taxon>
        <taxon>Lepidoptera</taxon>
        <taxon>Glossata</taxon>
        <taxon>Ditrysia</taxon>
        <taxon>Papilionoidea</taxon>
        <taxon>Pieridae</taxon>
        <taxon>Pierinae</taxon>
        <taxon>Pieris</taxon>
    </lineage>
</organism>
<dbReference type="OrthoDB" id="421040at2759"/>
<gene>
    <name evidence="1" type="ORF">PMACD_LOCUS15216</name>
</gene>
<reference evidence="1" key="1">
    <citation type="submission" date="2021-02" db="EMBL/GenBank/DDBJ databases">
        <authorList>
            <person name="Steward A R."/>
        </authorList>
    </citation>
    <scope>NUCLEOTIDE SEQUENCE</scope>
</reference>
<comment type="caution">
    <text evidence="1">The sequence shown here is derived from an EMBL/GenBank/DDBJ whole genome shotgun (WGS) entry which is preliminary data.</text>
</comment>
<dbReference type="AlphaFoldDB" id="A0A821XQI2"/>
<proteinExistence type="predicted"/>
<protein>
    <submittedName>
        <fullName evidence="1">Uncharacterized protein</fullName>
    </submittedName>
</protein>
<sequence length="71" mass="8296">MVGNHFASISPEVNPSEVWRTIRRFRSAYNNSPSSKLSLTLADQFMDLLAPRLYRNRDFPQYLFLLTFPTT</sequence>
<dbReference type="EMBL" id="CAJOBZ010000070">
    <property type="protein sequence ID" value="CAF4946435.1"/>
    <property type="molecule type" value="Genomic_DNA"/>
</dbReference>
<name>A0A821XQI2_9NEOP</name>
<keyword evidence="2" id="KW-1185">Reference proteome</keyword>
<evidence type="ECO:0000313" key="2">
    <source>
        <dbReference type="Proteomes" id="UP000663880"/>
    </source>
</evidence>
<dbReference type="Proteomes" id="UP000663880">
    <property type="component" value="Unassembled WGS sequence"/>
</dbReference>
<accession>A0A821XQI2</accession>